<dbReference type="Proteomes" id="UP000016529">
    <property type="component" value="Unassembled WGS sequence"/>
</dbReference>
<comment type="caution">
    <text evidence="1">The sequence shown here is derived from an EMBL/GenBank/DDBJ whole genome shotgun (WGS) entry which is preliminary data.</text>
</comment>
<accession>U1H0H9</accession>
<dbReference type="EMBL" id="AVOX01000040">
    <property type="protein sequence ID" value="ERF77961.1"/>
    <property type="molecule type" value="Genomic_DNA"/>
</dbReference>
<protein>
    <submittedName>
        <fullName evidence="1">Uncharacterized protein</fullName>
    </submittedName>
</protein>
<gene>
    <name evidence="1" type="ORF">N561_08715</name>
</gene>
<sequence>MMFEDKIFLNKDQVLISCEKMVDKLDIMRILFSALPCYDV</sequence>
<reference evidence="1 2" key="1">
    <citation type="journal article" date="2013" name="Genome Announc.">
        <title>Draft Genome Sequence of Gallibacterium anatis bv. haemolytica 12656-12 Liver, an Isolate Obtained from the Liver of a Septicemic Chicken.</title>
        <authorList>
            <person name="Kudirkiene E."/>
            <person name="Christensen H."/>
            <person name="Bojesen A.M."/>
        </authorList>
    </citation>
    <scope>NUCLEOTIDE SEQUENCE [LARGE SCALE GENOMIC DNA]</scope>
    <source>
        <strain evidence="1">12656/12</strain>
    </source>
</reference>
<proteinExistence type="predicted"/>
<evidence type="ECO:0000313" key="2">
    <source>
        <dbReference type="Proteomes" id="UP000016529"/>
    </source>
</evidence>
<evidence type="ECO:0000313" key="1">
    <source>
        <dbReference type="EMBL" id="ERF77961.1"/>
    </source>
</evidence>
<dbReference type="PATRIC" id="fig|1195244.3.peg.1679"/>
<organism evidence="1 2">
    <name type="scientific">Gallibacterium anatis 12656/12</name>
    <dbReference type="NCBI Taxonomy" id="1195244"/>
    <lineage>
        <taxon>Bacteria</taxon>
        <taxon>Pseudomonadati</taxon>
        <taxon>Pseudomonadota</taxon>
        <taxon>Gammaproteobacteria</taxon>
        <taxon>Pasteurellales</taxon>
        <taxon>Pasteurellaceae</taxon>
        <taxon>Gallibacterium</taxon>
    </lineage>
</organism>
<name>U1H0H9_9PAST</name>
<dbReference type="AlphaFoldDB" id="U1H0H9"/>